<dbReference type="PROSITE" id="PS00059">
    <property type="entry name" value="ADH_ZINC"/>
    <property type="match status" value="1"/>
</dbReference>
<dbReference type="GO" id="GO:0016491">
    <property type="term" value="F:oxidoreductase activity"/>
    <property type="evidence" value="ECO:0007669"/>
    <property type="project" value="UniProtKB-KW"/>
</dbReference>
<comment type="caution">
    <text evidence="7">The sequence shown here is derived from an EMBL/GenBank/DDBJ whole genome shotgun (WGS) entry which is preliminary data.</text>
</comment>
<dbReference type="InterPro" id="IPR013154">
    <property type="entry name" value="ADH-like_N"/>
</dbReference>
<evidence type="ECO:0000256" key="5">
    <source>
        <dbReference type="RuleBase" id="RU361277"/>
    </source>
</evidence>
<dbReference type="CDD" id="cd08283">
    <property type="entry name" value="FDH_like_1"/>
    <property type="match status" value="1"/>
</dbReference>
<dbReference type="SUPFAM" id="SSF51735">
    <property type="entry name" value="NAD(P)-binding Rossmann-fold domains"/>
    <property type="match status" value="1"/>
</dbReference>
<dbReference type="Gene3D" id="3.90.180.10">
    <property type="entry name" value="Medium-chain alcohol dehydrogenases, catalytic domain"/>
    <property type="match status" value="1"/>
</dbReference>
<name>A0A507E0U9_9FUNG</name>
<dbReference type="Pfam" id="PF00107">
    <property type="entry name" value="ADH_zinc_N"/>
    <property type="match status" value="1"/>
</dbReference>
<dbReference type="GO" id="GO:0008270">
    <property type="term" value="F:zinc ion binding"/>
    <property type="evidence" value="ECO:0007669"/>
    <property type="project" value="InterPro"/>
</dbReference>
<dbReference type="AlphaFoldDB" id="A0A507E0U9"/>
<keyword evidence="8" id="KW-1185">Reference proteome</keyword>
<sequence>MSTTMKTPTEMDGNKSIADIVGGLLPTATPIASKKSDTETMRACTFQGSNKMVMHDVPKPMVTDQRDVIVKITTAAICGSDLHMYTGALRPAMAKGDILGHEMVGIIESVGSEVTKFKAGDRVCVAGPIGCGFCEFCKQDLWSCCESTNPSGAMQKMYGAKLCGAYGYTHTTGGYWGGQAEYLRVPFADVNLLALPDTISDDTAVLLSDIACTSWHACELAEVTEGKTVAIWGLGPVGLLTAMWAKERGAKTIIGIDFVKERLETAEKVLGITTLDFKKVNVIEEVQKICPGGVNCAIELAGFRYAKGWLHTIETTLKLETDAIETVVEAITLVRKGGHVAIMGDYFGYANHFPIGAMMEKHITVRGGQVLTQKYWKDLMRRFQEGLKIGVNPEFIITHRLPLEQAPEGFKTFNDKTDGVIKVLLKANGAK</sequence>
<dbReference type="STRING" id="109895.A0A507E0U9"/>
<evidence type="ECO:0000313" key="7">
    <source>
        <dbReference type="EMBL" id="TPX57406.1"/>
    </source>
</evidence>
<evidence type="ECO:0000256" key="4">
    <source>
        <dbReference type="ARBA" id="ARBA00023002"/>
    </source>
</evidence>
<dbReference type="Proteomes" id="UP000318582">
    <property type="component" value="Unassembled WGS sequence"/>
</dbReference>
<comment type="cofactor">
    <cofactor evidence="1 5">
        <name>Zn(2+)</name>
        <dbReference type="ChEBI" id="CHEBI:29105"/>
    </cofactor>
</comment>
<dbReference type="Pfam" id="PF08240">
    <property type="entry name" value="ADH_N"/>
    <property type="match status" value="1"/>
</dbReference>
<dbReference type="SMART" id="SM00829">
    <property type="entry name" value="PKS_ER"/>
    <property type="match status" value="1"/>
</dbReference>
<evidence type="ECO:0000256" key="1">
    <source>
        <dbReference type="ARBA" id="ARBA00001947"/>
    </source>
</evidence>
<keyword evidence="4" id="KW-0560">Oxidoreductase</keyword>
<dbReference type="InterPro" id="IPR036291">
    <property type="entry name" value="NAD(P)-bd_dom_sf"/>
</dbReference>
<dbReference type="EMBL" id="QEAQ01000053">
    <property type="protein sequence ID" value="TPX57406.1"/>
    <property type="molecule type" value="Genomic_DNA"/>
</dbReference>
<evidence type="ECO:0000256" key="2">
    <source>
        <dbReference type="ARBA" id="ARBA00022723"/>
    </source>
</evidence>
<keyword evidence="2 5" id="KW-0479">Metal-binding</keyword>
<reference evidence="7 8" key="1">
    <citation type="journal article" date="2019" name="Sci. Rep.">
        <title>Comparative genomics of chytrid fungi reveal insights into the obligate biotrophic and pathogenic lifestyle of Synchytrium endobioticum.</title>
        <authorList>
            <person name="van de Vossenberg B.T.L.H."/>
            <person name="Warris S."/>
            <person name="Nguyen H.D.T."/>
            <person name="van Gent-Pelzer M.P.E."/>
            <person name="Joly D.L."/>
            <person name="van de Geest H.C."/>
            <person name="Bonants P.J.M."/>
            <person name="Smith D.S."/>
            <person name="Levesque C.A."/>
            <person name="van der Lee T.A.J."/>
        </authorList>
    </citation>
    <scope>NUCLEOTIDE SEQUENCE [LARGE SCALE GENOMIC DNA]</scope>
    <source>
        <strain evidence="7 8">CBS 809.83</strain>
    </source>
</reference>
<evidence type="ECO:0000259" key="6">
    <source>
        <dbReference type="SMART" id="SM00829"/>
    </source>
</evidence>
<evidence type="ECO:0000256" key="3">
    <source>
        <dbReference type="ARBA" id="ARBA00022833"/>
    </source>
</evidence>
<feature type="domain" description="Enoyl reductase (ER)" evidence="6">
    <location>
        <begin position="48"/>
        <end position="342"/>
    </location>
</feature>
<gene>
    <name evidence="7" type="ORF">PhCBS80983_g03859</name>
</gene>
<dbReference type="PANTHER" id="PTHR42813:SF1">
    <property type="entry name" value="DEHYDROGENASE, PUTATIVE (AFU_ORTHOLOGUE AFUA_5G03930)-RELATED"/>
    <property type="match status" value="1"/>
</dbReference>
<comment type="similarity">
    <text evidence="5">Belongs to the zinc-containing alcohol dehydrogenase family.</text>
</comment>
<organism evidence="7 8">
    <name type="scientific">Powellomyces hirtus</name>
    <dbReference type="NCBI Taxonomy" id="109895"/>
    <lineage>
        <taxon>Eukaryota</taxon>
        <taxon>Fungi</taxon>
        <taxon>Fungi incertae sedis</taxon>
        <taxon>Chytridiomycota</taxon>
        <taxon>Chytridiomycota incertae sedis</taxon>
        <taxon>Chytridiomycetes</taxon>
        <taxon>Spizellomycetales</taxon>
        <taxon>Powellomycetaceae</taxon>
        <taxon>Powellomyces</taxon>
    </lineage>
</organism>
<dbReference type="SUPFAM" id="SSF50129">
    <property type="entry name" value="GroES-like"/>
    <property type="match status" value="1"/>
</dbReference>
<protein>
    <recommendedName>
        <fullName evidence="6">Enoyl reductase (ER) domain-containing protein</fullName>
    </recommendedName>
</protein>
<dbReference type="InterPro" id="IPR011032">
    <property type="entry name" value="GroES-like_sf"/>
</dbReference>
<dbReference type="Gene3D" id="3.40.50.720">
    <property type="entry name" value="NAD(P)-binding Rossmann-like Domain"/>
    <property type="match status" value="1"/>
</dbReference>
<dbReference type="InterPro" id="IPR020843">
    <property type="entry name" value="ER"/>
</dbReference>
<evidence type="ECO:0000313" key="8">
    <source>
        <dbReference type="Proteomes" id="UP000318582"/>
    </source>
</evidence>
<keyword evidence="3 5" id="KW-0862">Zinc</keyword>
<proteinExistence type="inferred from homology"/>
<dbReference type="InterPro" id="IPR013149">
    <property type="entry name" value="ADH-like_C"/>
</dbReference>
<dbReference type="PANTHER" id="PTHR42813">
    <property type="entry name" value="ZINC-TYPE ALCOHOL DEHYDROGENASE-LIKE"/>
    <property type="match status" value="1"/>
</dbReference>
<dbReference type="InterPro" id="IPR002328">
    <property type="entry name" value="ADH_Zn_CS"/>
</dbReference>
<accession>A0A507E0U9</accession>